<accession>A0A3P3FCN9</accession>
<dbReference type="OrthoDB" id="5770300at2"/>
<dbReference type="InterPro" id="IPR009056">
    <property type="entry name" value="Cyt_c-like_dom"/>
</dbReference>
<organism evidence="7 8">
    <name type="scientific">Mesorhizobium tamadayense</name>
    <dbReference type="NCBI Taxonomy" id="425306"/>
    <lineage>
        <taxon>Bacteria</taxon>
        <taxon>Pseudomonadati</taxon>
        <taxon>Pseudomonadota</taxon>
        <taxon>Alphaproteobacteria</taxon>
        <taxon>Hyphomicrobiales</taxon>
        <taxon>Phyllobacteriaceae</taxon>
        <taxon>Mesorhizobium</taxon>
    </lineage>
</organism>
<dbReference type="GO" id="GO:0009055">
    <property type="term" value="F:electron transfer activity"/>
    <property type="evidence" value="ECO:0007669"/>
    <property type="project" value="InterPro"/>
</dbReference>
<keyword evidence="2 4" id="KW-0479">Metal-binding</keyword>
<sequence>MGSLRQLFCSAALSLAAGAGAAAQDAAAPGKFYRVMDGKVDARTYDGFRRYHAGCDRCHGPDGVGSTFAPSLVSRLPDVDAFRRAVLNGQASSGSVMKGFAGDPNFAPYVDEIYAYLQARADGALGRGRPGRLQP</sequence>
<dbReference type="SUPFAM" id="SSF46626">
    <property type="entry name" value="Cytochrome c"/>
    <property type="match status" value="1"/>
</dbReference>
<dbReference type="Pfam" id="PF13442">
    <property type="entry name" value="Cytochrome_CBB3"/>
    <property type="match status" value="1"/>
</dbReference>
<evidence type="ECO:0000256" key="1">
    <source>
        <dbReference type="ARBA" id="ARBA00022617"/>
    </source>
</evidence>
<dbReference type="GO" id="GO:0046872">
    <property type="term" value="F:metal ion binding"/>
    <property type="evidence" value="ECO:0007669"/>
    <property type="project" value="UniProtKB-KW"/>
</dbReference>
<dbReference type="EMBL" id="RQXT01000033">
    <property type="protein sequence ID" value="RRH95966.1"/>
    <property type="molecule type" value="Genomic_DNA"/>
</dbReference>
<keyword evidence="3 4" id="KW-0408">Iron</keyword>
<feature type="signal peptide" evidence="5">
    <location>
        <begin position="1"/>
        <end position="21"/>
    </location>
</feature>
<dbReference type="Gene3D" id="1.10.760.10">
    <property type="entry name" value="Cytochrome c-like domain"/>
    <property type="match status" value="1"/>
</dbReference>
<dbReference type="AlphaFoldDB" id="A0A3P3FCN9"/>
<dbReference type="PROSITE" id="PS51007">
    <property type="entry name" value="CYTC"/>
    <property type="match status" value="1"/>
</dbReference>
<protein>
    <submittedName>
        <fullName evidence="7">Cytochrome C</fullName>
    </submittedName>
</protein>
<feature type="chain" id="PRO_5018057058" evidence="5">
    <location>
        <begin position="22"/>
        <end position="135"/>
    </location>
</feature>
<feature type="domain" description="Cytochrome c" evidence="6">
    <location>
        <begin position="42"/>
        <end position="121"/>
    </location>
</feature>
<evidence type="ECO:0000256" key="5">
    <source>
        <dbReference type="SAM" id="SignalP"/>
    </source>
</evidence>
<gene>
    <name evidence="7" type="ORF">EH240_23450</name>
</gene>
<proteinExistence type="predicted"/>
<dbReference type="Proteomes" id="UP000273786">
    <property type="component" value="Unassembled WGS sequence"/>
</dbReference>
<dbReference type="InterPro" id="IPR036909">
    <property type="entry name" value="Cyt_c-like_dom_sf"/>
</dbReference>
<keyword evidence="8" id="KW-1185">Reference proteome</keyword>
<dbReference type="RefSeq" id="WP_125003046.1">
    <property type="nucleotide sequence ID" value="NZ_RQXT01000033.1"/>
</dbReference>
<keyword evidence="1 4" id="KW-0349">Heme</keyword>
<evidence type="ECO:0000256" key="3">
    <source>
        <dbReference type="ARBA" id="ARBA00023004"/>
    </source>
</evidence>
<keyword evidence="5" id="KW-0732">Signal</keyword>
<evidence type="ECO:0000256" key="2">
    <source>
        <dbReference type="ARBA" id="ARBA00022723"/>
    </source>
</evidence>
<evidence type="ECO:0000313" key="8">
    <source>
        <dbReference type="Proteomes" id="UP000273786"/>
    </source>
</evidence>
<comment type="caution">
    <text evidence="7">The sequence shown here is derived from an EMBL/GenBank/DDBJ whole genome shotgun (WGS) entry which is preliminary data.</text>
</comment>
<evidence type="ECO:0000259" key="6">
    <source>
        <dbReference type="PROSITE" id="PS51007"/>
    </source>
</evidence>
<evidence type="ECO:0000313" key="7">
    <source>
        <dbReference type="EMBL" id="RRH95966.1"/>
    </source>
</evidence>
<name>A0A3P3FCN9_9HYPH</name>
<dbReference type="GO" id="GO:0020037">
    <property type="term" value="F:heme binding"/>
    <property type="evidence" value="ECO:0007669"/>
    <property type="project" value="InterPro"/>
</dbReference>
<evidence type="ECO:0000256" key="4">
    <source>
        <dbReference type="PROSITE-ProRule" id="PRU00433"/>
    </source>
</evidence>
<reference evidence="7 8" key="1">
    <citation type="submission" date="2018-11" db="EMBL/GenBank/DDBJ databases">
        <title>the genome of Mesorhizobium tamadayense DSM 28320.</title>
        <authorList>
            <person name="Gao J."/>
        </authorList>
    </citation>
    <scope>NUCLEOTIDE SEQUENCE [LARGE SCALE GENOMIC DNA]</scope>
    <source>
        <strain evidence="7 8">DSM 28320</strain>
    </source>
</reference>